<dbReference type="Pfam" id="PF13511">
    <property type="entry name" value="DUF4124"/>
    <property type="match status" value="1"/>
</dbReference>
<name>A0AAE3G0Y9_9GAMM</name>
<sequence>MLRLTALLLVCLIVLMGPVQSAEAQLYRWVDDDGNVHYTDRLPPERARDGRRVYSPSGIAQEDIDAAPTEEQRQALIEERRRQEEQAAAERQAREEQAAFDRFLLRTYSSSDHILRVQESRLETLDRSRTLIETRLERDHGELEQLRGRAAEAERGGSAEDLDGLYARIQRVESRIRDRQRELDNMDDEEDRLMTEFGRHLDRYQELQAEMNRD</sequence>
<keyword evidence="2" id="KW-0732">Signal</keyword>
<feature type="chain" id="PRO_5042094070" description="DUF4124 domain-containing protein" evidence="2">
    <location>
        <begin position="22"/>
        <end position="214"/>
    </location>
</feature>
<evidence type="ECO:0000256" key="2">
    <source>
        <dbReference type="SAM" id="SignalP"/>
    </source>
</evidence>
<comment type="caution">
    <text evidence="4">The sequence shown here is derived from an EMBL/GenBank/DDBJ whole genome shotgun (WGS) entry which is preliminary data.</text>
</comment>
<gene>
    <name evidence="4" type="ORF">J2T57_000210</name>
</gene>
<dbReference type="AlphaFoldDB" id="A0AAE3G0Y9"/>
<dbReference type="RefSeq" id="WP_253472925.1">
    <property type="nucleotide sequence ID" value="NZ_JALJXV010000001.1"/>
</dbReference>
<proteinExistence type="predicted"/>
<evidence type="ECO:0000256" key="1">
    <source>
        <dbReference type="SAM" id="Coils"/>
    </source>
</evidence>
<feature type="coiled-coil region" evidence="1">
    <location>
        <begin position="162"/>
        <end position="196"/>
    </location>
</feature>
<feature type="domain" description="DUF4124" evidence="3">
    <location>
        <begin position="17"/>
        <end position="73"/>
    </location>
</feature>
<evidence type="ECO:0000313" key="5">
    <source>
        <dbReference type="Proteomes" id="UP001205843"/>
    </source>
</evidence>
<keyword evidence="5" id="KW-1185">Reference proteome</keyword>
<protein>
    <recommendedName>
        <fullName evidence="3">DUF4124 domain-containing protein</fullName>
    </recommendedName>
</protein>
<organism evidence="4 5">
    <name type="scientific">Natronocella acetinitrilica</name>
    <dbReference type="NCBI Taxonomy" id="414046"/>
    <lineage>
        <taxon>Bacteria</taxon>
        <taxon>Pseudomonadati</taxon>
        <taxon>Pseudomonadota</taxon>
        <taxon>Gammaproteobacteria</taxon>
        <taxon>Chromatiales</taxon>
        <taxon>Ectothiorhodospiraceae</taxon>
        <taxon>Natronocella</taxon>
    </lineage>
</organism>
<feature type="signal peptide" evidence="2">
    <location>
        <begin position="1"/>
        <end position="21"/>
    </location>
</feature>
<dbReference type="EMBL" id="JALJXV010000001">
    <property type="protein sequence ID" value="MCP1673118.1"/>
    <property type="molecule type" value="Genomic_DNA"/>
</dbReference>
<dbReference type="InterPro" id="IPR025392">
    <property type="entry name" value="DUF4124"/>
</dbReference>
<dbReference type="Proteomes" id="UP001205843">
    <property type="component" value="Unassembled WGS sequence"/>
</dbReference>
<keyword evidence="1" id="KW-0175">Coiled coil</keyword>
<reference evidence="4" key="1">
    <citation type="submission" date="2022-03" db="EMBL/GenBank/DDBJ databases">
        <title>Genomic Encyclopedia of Type Strains, Phase III (KMG-III): the genomes of soil and plant-associated and newly described type strains.</title>
        <authorList>
            <person name="Whitman W."/>
        </authorList>
    </citation>
    <scope>NUCLEOTIDE SEQUENCE</scope>
    <source>
        <strain evidence="4">ANL 6-2</strain>
    </source>
</reference>
<accession>A0AAE3G0Y9</accession>
<evidence type="ECO:0000313" key="4">
    <source>
        <dbReference type="EMBL" id="MCP1673118.1"/>
    </source>
</evidence>
<evidence type="ECO:0000259" key="3">
    <source>
        <dbReference type="Pfam" id="PF13511"/>
    </source>
</evidence>